<evidence type="ECO:0008006" key="4">
    <source>
        <dbReference type="Google" id="ProtNLM"/>
    </source>
</evidence>
<feature type="transmembrane region" description="Helical" evidence="1">
    <location>
        <begin position="53"/>
        <end position="72"/>
    </location>
</feature>
<feature type="transmembrane region" description="Helical" evidence="1">
    <location>
        <begin position="219"/>
        <end position="240"/>
    </location>
</feature>
<reference evidence="2 3" key="1">
    <citation type="journal article" date="2002" name="Proc. Natl. Acad. Sci. U.S.A.">
        <title>Genome sequence of a serotype M3 strain of group A Streptococcus: phage-encoded toxins, the high-virulence phenotype, and clone emergence.</title>
        <authorList>
            <person name="Beres S.B."/>
            <person name="Sylva G.L."/>
            <person name="Barbian K.D."/>
            <person name="Lei B."/>
            <person name="Hoff J.S."/>
            <person name="Mammarella N.D."/>
            <person name="Liu M.Y."/>
            <person name="Smoot J.C."/>
            <person name="Porcella S.F."/>
            <person name="Parkins L.D."/>
            <person name="Campbell D.S."/>
            <person name="Smith T.M."/>
            <person name="McCormick J.K."/>
            <person name="Leung D.Y."/>
            <person name="Schlievert P.M."/>
            <person name="Musser J.M."/>
        </authorList>
    </citation>
    <scope>NUCLEOTIDE SEQUENCE [LARGE SCALE GENOMIC DNA]</scope>
    <source>
        <strain evidence="3">ATCC BAA-595 / MGAS315</strain>
    </source>
</reference>
<sequence>MVSFISRVFKGMIIALGFILPGVSGGVLAAILGIYERMISFLAHMRDNFIENVLFFLPVGIGGILGIALFSFPVEFLLKHYQVSVLWGFAGAIVGTIPSLIKESTKQSHRDKADWLWLVFTFVISGLGLYFLNDLIGTLPANFLTFILAGALIALGVLVPGLSPSNLLLILGLYGPMLIGFKSLDLLGTFLPIAIGGVLAILAFSKSMDYALQHHHSKVYHFIIGIVLSSTLLILIPNSSSPESISYSHAGILTWLMAFVLFALGIWLGLWMSQLEEKYK</sequence>
<dbReference type="RefSeq" id="WP_011055100.1">
    <property type="nucleotide sequence ID" value="NC_004070.1"/>
</dbReference>
<feature type="transmembrane region" description="Helical" evidence="1">
    <location>
        <begin position="12"/>
        <end position="32"/>
    </location>
</feature>
<proteinExistence type="predicted"/>
<feature type="transmembrane region" description="Helical" evidence="1">
    <location>
        <begin position="252"/>
        <end position="272"/>
    </location>
</feature>
<dbReference type="PANTHER" id="PTHR37308:SF1">
    <property type="entry name" value="POLYPRENYL-PHOSPHATE TRANSPORTER"/>
    <property type="match status" value="1"/>
</dbReference>
<feature type="transmembrane region" description="Helical" evidence="1">
    <location>
        <begin position="84"/>
        <end position="101"/>
    </location>
</feature>
<name>A0A0H2UXY4_STRP3</name>
<dbReference type="HOGENOM" id="CLU_055621_2_0_9"/>
<keyword evidence="1" id="KW-0472">Membrane</keyword>
<feature type="transmembrane region" description="Helical" evidence="1">
    <location>
        <begin position="139"/>
        <end position="159"/>
    </location>
</feature>
<keyword evidence="1" id="KW-0812">Transmembrane</keyword>
<organism evidence="2 3">
    <name type="scientific">Streptococcus pyogenes serotype M3 (strain ATCC BAA-595 / MGAS315)</name>
    <dbReference type="NCBI Taxonomy" id="198466"/>
    <lineage>
        <taxon>Bacteria</taxon>
        <taxon>Bacillati</taxon>
        <taxon>Bacillota</taxon>
        <taxon>Bacilli</taxon>
        <taxon>Lactobacillales</taxon>
        <taxon>Streptococcaceae</taxon>
        <taxon>Streptococcus</taxon>
    </lineage>
</organism>
<evidence type="ECO:0000313" key="2">
    <source>
        <dbReference type="EMBL" id="AAM80432.1"/>
    </source>
</evidence>
<feature type="transmembrane region" description="Helical" evidence="1">
    <location>
        <begin position="113"/>
        <end position="133"/>
    </location>
</feature>
<dbReference type="Pfam" id="PF04018">
    <property type="entry name" value="VCA0040-like"/>
    <property type="match status" value="1"/>
</dbReference>
<dbReference type="PANTHER" id="PTHR37308">
    <property type="entry name" value="INTEGRAL MEMBRANE PROTEIN"/>
    <property type="match status" value="1"/>
</dbReference>
<accession>A0A0H2UXY4</accession>
<dbReference type="InterPro" id="IPR007163">
    <property type="entry name" value="VCA0040-like"/>
</dbReference>
<gene>
    <name evidence="2" type="ordered locus">SpyM3_1825</name>
</gene>
<evidence type="ECO:0000313" key="3">
    <source>
        <dbReference type="Proteomes" id="UP000000564"/>
    </source>
</evidence>
<evidence type="ECO:0000256" key="1">
    <source>
        <dbReference type="SAM" id="Phobius"/>
    </source>
</evidence>
<dbReference type="EMBL" id="AE014074">
    <property type="protein sequence ID" value="AAM80432.1"/>
    <property type="molecule type" value="Genomic_DNA"/>
</dbReference>
<dbReference type="AlphaFoldDB" id="A0A0H2UXY4"/>
<feature type="transmembrane region" description="Helical" evidence="1">
    <location>
        <begin position="190"/>
        <end position="207"/>
    </location>
</feature>
<dbReference type="Proteomes" id="UP000000564">
    <property type="component" value="Chromosome"/>
</dbReference>
<protein>
    <recommendedName>
        <fullName evidence="4">Integral membrane protein</fullName>
    </recommendedName>
</protein>
<dbReference type="KEGG" id="spg:SpyM3_1825"/>
<keyword evidence="1" id="KW-1133">Transmembrane helix</keyword>